<keyword evidence="2" id="KW-1185">Reference proteome</keyword>
<dbReference type="InterPro" id="IPR010254">
    <property type="entry name" value="B12-dep_deHydtase_bsu"/>
</dbReference>
<dbReference type="SUPFAM" id="SSF52968">
    <property type="entry name" value="B12-dependent dehydatase associated subunit"/>
    <property type="match status" value="1"/>
</dbReference>
<dbReference type="NCBIfam" id="NF011616">
    <property type="entry name" value="PRK15042.1"/>
    <property type="match status" value="1"/>
</dbReference>
<name>A0A1M5SX31_9CLOT</name>
<dbReference type="PIRSF" id="PIRSF018506">
    <property type="entry name" value="Prpndl_dhdrts_md"/>
    <property type="match status" value="1"/>
</dbReference>
<organism evidence="1 2">
    <name type="scientific">Clostridium grantii DSM 8605</name>
    <dbReference type="NCBI Taxonomy" id="1121316"/>
    <lineage>
        <taxon>Bacteria</taxon>
        <taxon>Bacillati</taxon>
        <taxon>Bacillota</taxon>
        <taxon>Clostridia</taxon>
        <taxon>Eubacteriales</taxon>
        <taxon>Clostridiaceae</taxon>
        <taxon>Clostridium</taxon>
    </lineage>
</organism>
<dbReference type="Gene3D" id="3.40.50.10150">
    <property type="entry name" value="B12-dependent dehydatase associated subunit"/>
    <property type="match status" value="1"/>
</dbReference>
<sequence>MELDEKIVRQIAELVKKELEKSNINPIAAHSYETKNLQKEYESIFTEKGMASKGNDIKEVVIAVAPCFGVEIKHTLNKLSHIDILKEIMAGIEEEGMVTRIIRVMDTSDVAFIGKKAAMLSGSGISIAIQSKGTTVIHQKDLYPLTNLELFPQAPIITLAMYRHIGKNAAKYAKGLRVKPVPVQNDYMCRPKFQVKAAIMHIKETEKIDKQAPSIELQFKG</sequence>
<evidence type="ECO:0000313" key="1">
    <source>
        <dbReference type="EMBL" id="SHH42940.1"/>
    </source>
</evidence>
<dbReference type="OrthoDB" id="4218at2"/>
<evidence type="ECO:0000313" key="2">
    <source>
        <dbReference type="Proteomes" id="UP000184447"/>
    </source>
</evidence>
<proteinExistence type="predicted"/>
<dbReference type="AlphaFoldDB" id="A0A1M5SX31"/>
<reference evidence="1 2" key="1">
    <citation type="submission" date="2016-11" db="EMBL/GenBank/DDBJ databases">
        <authorList>
            <person name="Jaros S."/>
            <person name="Januszkiewicz K."/>
            <person name="Wedrychowicz H."/>
        </authorList>
    </citation>
    <scope>NUCLEOTIDE SEQUENCE [LARGE SCALE GENOMIC DNA]</scope>
    <source>
        <strain evidence="1 2">DSM 8605</strain>
    </source>
</reference>
<dbReference type="STRING" id="1121316.SAMN02745207_01081"/>
<dbReference type="EMBL" id="FQXM01000005">
    <property type="protein sequence ID" value="SHH42940.1"/>
    <property type="molecule type" value="Genomic_DNA"/>
</dbReference>
<dbReference type="InterPro" id="IPR025541">
    <property type="entry name" value="Ppandiol/glycerol_DHydtase_msu"/>
</dbReference>
<dbReference type="InterPro" id="IPR003208">
    <property type="entry name" value="Dehydtase/Dehydtase_re"/>
</dbReference>
<accession>A0A1M5SX31</accession>
<protein>
    <submittedName>
        <fullName evidence="1">Glycerol dehydratase medium subunit</fullName>
    </submittedName>
</protein>
<dbReference type="Proteomes" id="UP000184447">
    <property type="component" value="Unassembled WGS sequence"/>
</dbReference>
<gene>
    <name evidence="1" type="ORF">SAMN02745207_01081</name>
</gene>
<dbReference type="RefSeq" id="WP_073337415.1">
    <property type="nucleotide sequence ID" value="NZ_FQXM01000005.1"/>
</dbReference>
<dbReference type="Pfam" id="PF02288">
    <property type="entry name" value="Dehydratase_MU"/>
    <property type="match status" value="1"/>
</dbReference>